<feature type="chain" id="PRO_5029527016" evidence="1">
    <location>
        <begin position="17"/>
        <end position="68"/>
    </location>
</feature>
<keyword evidence="1" id="KW-0732">Signal</keyword>
<name>A0A7J0FXH1_9ERIC</name>
<dbReference type="OrthoDB" id="67700at2759"/>
<gene>
    <name evidence="2" type="ORF">Acr_16g0000070</name>
</gene>
<evidence type="ECO:0000313" key="2">
    <source>
        <dbReference type="EMBL" id="GFZ03383.1"/>
    </source>
</evidence>
<protein>
    <submittedName>
        <fullName evidence="2">Uncharacterized protein</fullName>
    </submittedName>
</protein>
<reference evidence="2 3" key="1">
    <citation type="submission" date="2019-07" db="EMBL/GenBank/DDBJ databases">
        <title>De Novo Assembly of kiwifruit Actinidia rufa.</title>
        <authorList>
            <person name="Sugita-Konishi S."/>
            <person name="Sato K."/>
            <person name="Mori E."/>
            <person name="Abe Y."/>
            <person name="Kisaki G."/>
            <person name="Hamano K."/>
            <person name="Suezawa K."/>
            <person name="Otani M."/>
            <person name="Fukuda T."/>
            <person name="Manabe T."/>
            <person name="Gomi K."/>
            <person name="Tabuchi M."/>
            <person name="Akimitsu K."/>
            <person name="Kataoka I."/>
        </authorList>
    </citation>
    <scope>NUCLEOTIDE SEQUENCE [LARGE SCALE GENOMIC DNA]</scope>
    <source>
        <strain evidence="3">cv. Fuchu</strain>
    </source>
</reference>
<dbReference type="Proteomes" id="UP000585474">
    <property type="component" value="Unassembled WGS sequence"/>
</dbReference>
<evidence type="ECO:0000256" key="1">
    <source>
        <dbReference type="SAM" id="SignalP"/>
    </source>
</evidence>
<sequence length="68" mass="8210">MWWVSMWFLNFRFYLAIWNSDYMGQCILTLTRVILEGEYKDSFQLDGAKSGKLNLHLKWSPQPIYRDS</sequence>
<evidence type="ECO:0000313" key="3">
    <source>
        <dbReference type="Proteomes" id="UP000585474"/>
    </source>
</evidence>
<feature type="signal peptide" evidence="1">
    <location>
        <begin position="1"/>
        <end position="16"/>
    </location>
</feature>
<keyword evidence="3" id="KW-1185">Reference proteome</keyword>
<organism evidence="2 3">
    <name type="scientific">Actinidia rufa</name>
    <dbReference type="NCBI Taxonomy" id="165716"/>
    <lineage>
        <taxon>Eukaryota</taxon>
        <taxon>Viridiplantae</taxon>
        <taxon>Streptophyta</taxon>
        <taxon>Embryophyta</taxon>
        <taxon>Tracheophyta</taxon>
        <taxon>Spermatophyta</taxon>
        <taxon>Magnoliopsida</taxon>
        <taxon>eudicotyledons</taxon>
        <taxon>Gunneridae</taxon>
        <taxon>Pentapetalae</taxon>
        <taxon>asterids</taxon>
        <taxon>Ericales</taxon>
        <taxon>Actinidiaceae</taxon>
        <taxon>Actinidia</taxon>
    </lineage>
</organism>
<dbReference type="EMBL" id="BJWL01000016">
    <property type="protein sequence ID" value="GFZ03383.1"/>
    <property type="molecule type" value="Genomic_DNA"/>
</dbReference>
<accession>A0A7J0FXH1</accession>
<comment type="caution">
    <text evidence="2">The sequence shown here is derived from an EMBL/GenBank/DDBJ whole genome shotgun (WGS) entry which is preliminary data.</text>
</comment>
<proteinExistence type="predicted"/>
<dbReference type="AlphaFoldDB" id="A0A7J0FXH1"/>